<protein>
    <recommendedName>
        <fullName evidence="2">DUF8156 domain-containing protein</fullName>
    </recommendedName>
</protein>
<dbReference type="Proteomes" id="UP001597034">
    <property type="component" value="Unassembled WGS sequence"/>
</dbReference>
<sequence length="109" mass="12432">MGRTNPTYRDRLREFEERYQPFRRALRYEHQLDFDRLFERADATAHAASYRNATDPAVATLLSMLLAHEAEIRELHERLAAAEGHDGVADVDRSDDGDGSEAPDVETTD</sequence>
<evidence type="ECO:0000256" key="1">
    <source>
        <dbReference type="SAM" id="MobiDB-lite"/>
    </source>
</evidence>
<dbReference type="EMBL" id="JBHUDO010000002">
    <property type="protein sequence ID" value="MFD1646341.1"/>
    <property type="molecule type" value="Genomic_DNA"/>
</dbReference>
<keyword evidence="4" id="KW-1185">Reference proteome</keyword>
<feature type="domain" description="DUF8156" evidence="2">
    <location>
        <begin position="1"/>
        <end position="85"/>
    </location>
</feature>
<gene>
    <name evidence="3" type="ORF">ACFSBL_11680</name>
</gene>
<comment type="caution">
    <text evidence="3">The sequence shown here is derived from an EMBL/GenBank/DDBJ whole genome shotgun (WGS) entry which is preliminary data.</text>
</comment>
<evidence type="ECO:0000259" key="2">
    <source>
        <dbReference type="Pfam" id="PF26485"/>
    </source>
</evidence>
<feature type="compositionally biased region" description="Acidic residues" evidence="1">
    <location>
        <begin position="97"/>
        <end position="109"/>
    </location>
</feature>
<name>A0ABD6DJ38_9EURY</name>
<dbReference type="AlphaFoldDB" id="A0ABD6DJ38"/>
<feature type="compositionally biased region" description="Basic and acidic residues" evidence="1">
    <location>
        <begin position="81"/>
        <end position="96"/>
    </location>
</feature>
<dbReference type="Pfam" id="PF26485">
    <property type="entry name" value="DUF8156"/>
    <property type="match status" value="1"/>
</dbReference>
<reference evidence="3 4" key="1">
    <citation type="journal article" date="2019" name="Int. J. Syst. Evol. Microbiol.">
        <title>The Global Catalogue of Microorganisms (GCM) 10K type strain sequencing project: providing services to taxonomists for standard genome sequencing and annotation.</title>
        <authorList>
            <consortium name="The Broad Institute Genomics Platform"/>
            <consortium name="The Broad Institute Genome Sequencing Center for Infectious Disease"/>
            <person name="Wu L."/>
            <person name="Ma J."/>
        </authorList>
    </citation>
    <scope>NUCLEOTIDE SEQUENCE [LARGE SCALE GENOMIC DNA]</scope>
    <source>
        <strain evidence="3 4">CGMCC 1.10390</strain>
    </source>
</reference>
<feature type="region of interest" description="Disordered" evidence="1">
    <location>
        <begin position="81"/>
        <end position="109"/>
    </location>
</feature>
<evidence type="ECO:0000313" key="3">
    <source>
        <dbReference type="EMBL" id="MFD1646341.1"/>
    </source>
</evidence>
<accession>A0ABD6DJ38</accession>
<dbReference type="RefSeq" id="WP_256398138.1">
    <property type="nucleotide sequence ID" value="NZ_JANHJR010000001.1"/>
</dbReference>
<organism evidence="3 4">
    <name type="scientific">Haloarchaeobius litoreus</name>
    <dbReference type="NCBI Taxonomy" id="755306"/>
    <lineage>
        <taxon>Archaea</taxon>
        <taxon>Methanobacteriati</taxon>
        <taxon>Methanobacteriota</taxon>
        <taxon>Stenosarchaea group</taxon>
        <taxon>Halobacteria</taxon>
        <taxon>Halobacteriales</taxon>
        <taxon>Halorubellaceae</taxon>
        <taxon>Haloarchaeobius</taxon>
    </lineage>
</organism>
<proteinExistence type="predicted"/>
<dbReference type="InterPro" id="IPR058469">
    <property type="entry name" value="DUF8156"/>
</dbReference>
<evidence type="ECO:0000313" key="4">
    <source>
        <dbReference type="Proteomes" id="UP001597034"/>
    </source>
</evidence>